<dbReference type="PANTHER" id="PTHR47505">
    <property type="entry name" value="DNA UTILIZATION PROTEIN YHGH"/>
    <property type="match status" value="1"/>
</dbReference>
<keyword evidence="5" id="KW-1185">Reference proteome</keyword>
<dbReference type="CDD" id="cd06223">
    <property type="entry name" value="PRTases_typeI"/>
    <property type="match status" value="1"/>
</dbReference>
<dbReference type="PANTHER" id="PTHR47505:SF1">
    <property type="entry name" value="DNA UTILIZATION PROTEIN YHGH"/>
    <property type="match status" value="1"/>
</dbReference>
<evidence type="ECO:0000313" key="5">
    <source>
        <dbReference type="Proteomes" id="UP001228376"/>
    </source>
</evidence>
<dbReference type="SUPFAM" id="SSF53271">
    <property type="entry name" value="PRTase-like"/>
    <property type="match status" value="1"/>
</dbReference>
<dbReference type="InterPro" id="IPR051910">
    <property type="entry name" value="ComF/GntX_DNA_util-trans"/>
</dbReference>
<dbReference type="Gene3D" id="3.40.50.2020">
    <property type="match status" value="1"/>
</dbReference>
<name>A0ABU5CHS4_9BACI</name>
<dbReference type="RefSeq" id="WP_306067148.1">
    <property type="nucleotide sequence ID" value="NZ_JAROCA020000001.1"/>
</dbReference>
<sequence length="182" mass="20831">MRCSRMSPNEICPDCQLWQKKFAGDDPLAANHSIFVYNETMQQIIAKWKYRGDYILGNAFKTTFRKGFQQYFGKWKNPIVIPIPLSEERLEERGFNQAQMLAEFLPAKISDSLSRTAGEKQSKKNRKQRLSAQNPFRVDRPINKAVILVDDIYTTGTTLRHAASVLKENGCPKVAAYTLIRG</sequence>
<evidence type="ECO:0000256" key="1">
    <source>
        <dbReference type="ARBA" id="ARBA00008007"/>
    </source>
</evidence>
<organism evidence="4 5">
    <name type="scientific">Tigheibacillus jepli</name>
    <dbReference type="NCBI Taxonomy" id="3035914"/>
    <lineage>
        <taxon>Bacteria</taxon>
        <taxon>Bacillati</taxon>
        <taxon>Bacillota</taxon>
        <taxon>Bacilli</taxon>
        <taxon>Bacillales</taxon>
        <taxon>Bacillaceae</taxon>
        <taxon>Tigheibacillus</taxon>
    </lineage>
</organism>
<evidence type="ECO:0000256" key="2">
    <source>
        <dbReference type="SAM" id="MobiDB-lite"/>
    </source>
</evidence>
<comment type="similarity">
    <text evidence="1">Belongs to the ComF/GntX family.</text>
</comment>
<dbReference type="Pfam" id="PF00156">
    <property type="entry name" value="Pribosyltran"/>
    <property type="match status" value="1"/>
</dbReference>
<reference evidence="4 5" key="1">
    <citation type="submission" date="2023-10" db="EMBL/GenBank/DDBJ databases">
        <title>179-bfca-hs.</title>
        <authorList>
            <person name="Miliotis G."/>
            <person name="Sengupta P."/>
            <person name="Hameed A."/>
            <person name="Chuvochina M."/>
            <person name="Mcdonagh F."/>
            <person name="Simpson A.C."/>
            <person name="Singh N.K."/>
            <person name="Rekha P.D."/>
            <person name="Raman K."/>
            <person name="Hugenholtz P."/>
            <person name="Venkateswaran K."/>
        </authorList>
    </citation>
    <scope>NUCLEOTIDE SEQUENCE [LARGE SCALE GENOMIC DNA]</scope>
    <source>
        <strain evidence="4 5">179-BFC-A-HS</strain>
    </source>
</reference>
<feature type="domain" description="Phosphoribosyltransferase" evidence="3">
    <location>
        <begin position="98"/>
        <end position="181"/>
    </location>
</feature>
<dbReference type="EMBL" id="JAROCA020000001">
    <property type="protein sequence ID" value="MDY0405083.1"/>
    <property type="molecule type" value="Genomic_DNA"/>
</dbReference>
<accession>A0ABU5CHS4</accession>
<dbReference type="InterPro" id="IPR000836">
    <property type="entry name" value="PRTase_dom"/>
</dbReference>
<evidence type="ECO:0000313" key="4">
    <source>
        <dbReference type="EMBL" id="MDY0405083.1"/>
    </source>
</evidence>
<protein>
    <submittedName>
        <fullName evidence="4">ComF family protein</fullName>
    </submittedName>
</protein>
<feature type="region of interest" description="Disordered" evidence="2">
    <location>
        <begin position="113"/>
        <end position="133"/>
    </location>
</feature>
<dbReference type="Proteomes" id="UP001228376">
    <property type="component" value="Unassembled WGS sequence"/>
</dbReference>
<comment type="caution">
    <text evidence="4">The sequence shown here is derived from an EMBL/GenBank/DDBJ whole genome shotgun (WGS) entry which is preliminary data.</text>
</comment>
<evidence type="ECO:0000259" key="3">
    <source>
        <dbReference type="Pfam" id="PF00156"/>
    </source>
</evidence>
<proteinExistence type="inferred from homology"/>
<dbReference type="InterPro" id="IPR029057">
    <property type="entry name" value="PRTase-like"/>
</dbReference>
<gene>
    <name evidence="4" type="ORF">P5G51_006445</name>
</gene>